<keyword evidence="3 6" id="KW-0694">RNA-binding</keyword>
<dbReference type="PROSITE" id="PS00646">
    <property type="entry name" value="RIBOSOMAL_S13_1"/>
    <property type="match status" value="1"/>
</dbReference>
<comment type="similarity">
    <text evidence="1 6 7">Belongs to the universal ribosomal protein uS13 family.</text>
</comment>
<feature type="region of interest" description="Disordered" evidence="8">
    <location>
        <begin position="1"/>
        <end position="21"/>
    </location>
</feature>
<comment type="function">
    <text evidence="6">Located at the top of the head of the 30S subunit, it contacts several helices of the 16S rRNA. In the 70S ribosome it contacts the 23S rRNA (bridge B1a) and protein L5 of the 50S subunit (bridge B1b), connecting the 2 subunits; these bridges are implicated in subunit movement.</text>
</comment>
<proteinExistence type="inferred from homology"/>
<dbReference type="InterPro" id="IPR019977">
    <property type="entry name" value="Ribosomal_uS13_archaeal"/>
</dbReference>
<dbReference type="PROSITE" id="PS50159">
    <property type="entry name" value="RIBOSOMAL_S13_2"/>
    <property type="match status" value="1"/>
</dbReference>
<dbReference type="NCBIfam" id="NF003140">
    <property type="entry name" value="PRK04053.1"/>
    <property type="match status" value="1"/>
</dbReference>
<dbReference type="GO" id="GO:0003735">
    <property type="term" value="F:structural constituent of ribosome"/>
    <property type="evidence" value="ECO:0007669"/>
    <property type="project" value="InterPro"/>
</dbReference>
<dbReference type="AlphaFoldDB" id="A0AA37BRL2"/>
<evidence type="ECO:0000256" key="3">
    <source>
        <dbReference type="ARBA" id="ARBA00022884"/>
    </source>
</evidence>
<keyword evidence="2 6" id="KW-0699">rRNA-binding</keyword>
<dbReference type="InterPro" id="IPR001892">
    <property type="entry name" value="Ribosomal_uS13"/>
</dbReference>
<dbReference type="PIRSF" id="PIRSF002134">
    <property type="entry name" value="Ribosomal_S13"/>
    <property type="match status" value="1"/>
</dbReference>
<evidence type="ECO:0000256" key="6">
    <source>
        <dbReference type="HAMAP-Rule" id="MF_01315"/>
    </source>
</evidence>
<evidence type="ECO:0000256" key="1">
    <source>
        <dbReference type="ARBA" id="ARBA00008080"/>
    </source>
</evidence>
<keyword evidence="5 6" id="KW-0687">Ribonucleoprotein</keyword>
<feature type="region of interest" description="Disordered" evidence="8">
    <location>
        <begin position="141"/>
        <end position="170"/>
    </location>
</feature>
<evidence type="ECO:0000256" key="5">
    <source>
        <dbReference type="ARBA" id="ARBA00023274"/>
    </source>
</evidence>
<comment type="subunit">
    <text evidence="6">Part of the 30S ribosomal subunit. Forms a loose heterodimer with protein S19. Forms two bridges to the 50S subunit in the 70S ribosome.</text>
</comment>
<dbReference type="NCBIfam" id="TIGR03629">
    <property type="entry name" value="uS13_arch"/>
    <property type="match status" value="1"/>
</dbReference>
<protein>
    <recommendedName>
        <fullName evidence="6">Small ribosomal subunit protein uS13</fullName>
    </recommendedName>
</protein>
<reference evidence="9" key="1">
    <citation type="journal article" date="2014" name="Int. J. Syst. Evol. Microbiol.">
        <title>Complete genome sequence of Corynebacterium casei LMG S-19264T (=DSM 44701T), isolated from a smear-ripened cheese.</title>
        <authorList>
            <consortium name="US DOE Joint Genome Institute (JGI-PGF)"/>
            <person name="Walter F."/>
            <person name="Albersmeier A."/>
            <person name="Kalinowski J."/>
            <person name="Ruckert C."/>
        </authorList>
    </citation>
    <scope>NUCLEOTIDE SEQUENCE</scope>
    <source>
        <strain evidence="9">JCM 13583</strain>
    </source>
</reference>
<evidence type="ECO:0000256" key="8">
    <source>
        <dbReference type="SAM" id="MobiDB-lite"/>
    </source>
</evidence>
<dbReference type="GO" id="GO:0015935">
    <property type="term" value="C:small ribosomal subunit"/>
    <property type="evidence" value="ECO:0007669"/>
    <property type="project" value="TreeGrafter"/>
</dbReference>
<dbReference type="InterPro" id="IPR018269">
    <property type="entry name" value="Ribosomal_uS13_CS"/>
</dbReference>
<evidence type="ECO:0000256" key="4">
    <source>
        <dbReference type="ARBA" id="ARBA00022980"/>
    </source>
</evidence>
<dbReference type="GO" id="GO:0019843">
    <property type="term" value="F:rRNA binding"/>
    <property type="evidence" value="ECO:0007669"/>
    <property type="project" value="UniProtKB-UniRule"/>
</dbReference>
<dbReference type="GO" id="GO:0006412">
    <property type="term" value="P:translation"/>
    <property type="evidence" value="ECO:0007669"/>
    <property type="project" value="UniProtKB-UniRule"/>
</dbReference>
<reference evidence="9" key="2">
    <citation type="submission" date="2022-09" db="EMBL/GenBank/DDBJ databases">
        <authorList>
            <person name="Sun Q."/>
            <person name="Ohkuma M."/>
        </authorList>
    </citation>
    <scope>NUCLEOTIDE SEQUENCE</scope>
    <source>
        <strain evidence="9">JCM 13583</strain>
    </source>
</reference>
<dbReference type="RefSeq" id="WP_188680539.1">
    <property type="nucleotide sequence ID" value="NZ_BMNY01000001.1"/>
</dbReference>
<dbReference type="Pfam" id="PF00416">
    <property type="entry name" value="Ribosomal_S13"/>
    <property type="match status" value="1"/>
</dbReference>
<dbReference type="Gene3D" id="1.10.8.50">
    <property type="match status" value="1"/>
</dbReference>
<evidence type="ECO:0000256" key="7">
    <source>
        <dbReference type="RuleBase" id="RU003830"/>
    </source>
</evidence>
<name>A0AA37BRL2_9ARCH</name>
<keyword evidence="4 6" id="KW-0689">Ribosomal protein</keyword>
<dbReference type="InterPro" id="IPR010979">
    <property type="entry name" value="Ribosomal_uS13-like_H2TH"/>
</dbReference>
<organism evidence="9 10">
    <name type="scientific">Thermogymnomonas acidicola</name>
    <dbReference type="NCBI Taxonomy" id="399579"/>
    <lineage>
        <taxon>Archaea</taxon>
        <taxon>Methanobacteriati</taxon>
        <taxon>Thermoplasmatota</taxon>
        <taxon>Thermoplasmata</taxon>
        <taxon>Thermoplasmatales</taxon>
        <taxon>Thermogymnomonas</taxon>
    </lineage>
</organism>
<comment type="caution">
    <text evidence="9">The sequence shown here is derived from an EMBL/GenBank/DDBJ whole genome shotgun (WGS) entry which is preliminary data.</text>
</comment>
<evidence type="ECO:0000313" key="10">
    <source>
        <dbReference type="Proteomes" id="UP000632195"/>
    </source>
</evidence>
<dbReference type="PANTHER" id="PTHR10871">
    <property type="entry name" value="30S RIBOSOMAL PROTEIN S13/40S RIBOSOMAL PROTEIN S18"/>
    <property type="match status" value="1"/>
</dbReference>
<feature type="compositionally biased region" description="Basic residues" evidence="8">
    <location>
        <begin position="147"/>
        <end position="157"/>
    </location>
</feature>
<keyword evidence="10" id="KW-1185">Reference proteome</keyword>
<dbReference type="Proteomes" id="UP000632195">
    <property type="component" value="Unassembled WGS sequence"/>
</dbReference>
<evidence type="ECO:0000313" key="9">
    <source>
        <dbReference type="EMBL" id="GGM72352.1"/>
    </source>
</evidence>
<dbReference type="EMBL" id="BMNY01000001">
    <property type="protein sequence ID" value="GGM72352.1"/>
    <property type="molecule type" value="Genomic_DNA"/>
</dbReference>
<gene>
    <name evidence="6" type="primary">rps13</name>
    <name evidence="9" type="ORF">GCM10007108_08170</name>
</gene>
<dbReference type="GO" id="GO:0005829">
    <property type="term" value="C:cytosol"/>
    <property type="evidence" value="ECO:0007669"/>
    <property type="project" value="TreeGrafter"/>
</dbReference>
<dbReference type="Gene3D" id="4.10.910.10">
    <property type="entry name" value="30s ribosomal protein s13, domain 2"/>
    <property type="match status" value="1"/>
</dbReference>
<accession>A0AA37BRL2</accession>
<dbReference type="FunFam" id="1.10.8.50:FF:000001">
    <property type="entry name" value="30S ribosomal protein S13"/>
    <property type="match status" value="1"/>
</dbReference>
<evidence type="ECO:0000256" key="2">
    <source>
        <dbReference type="ARBA" id="ARBA00022730"/>
    </source>
</evidence>
<dbReference type="SUPFAM" id="SSF46946">
    <property type="entry name" value="S13-like H2TH domain"/>
    <property type="match status" value="1"/>
</dbReference>
<dbReference type="HAMAP" id="MF_01315">
    <property type="entry name" value="Ribosomal_uS13"/>
    <property type="match status" value="1"/>
</dbReference>
<dbReference type="InterPro" id="IPR027437">
    <property type="entry name" value="Rbsml_uS13_C"/>
</dbReference>
<dbReference type="PANTHER" id="PTHR10871:SF3">
    <property type="entry name" value="SMALL RIBOSOMAL SUBUNIT PROTEIN US13"/>
    <property type="match status" value="1"/>
</dbReference>
<sequence length="170" mass="19367">MAGKNNPKGNQPAQADKKKAEEKENFQYIVRIANRDLDGEKKVYLALADLKGIGQRLGIMICRHLGIDEDAKIGELPEETVDRLREYVESKEYEGMPVWALNHRKEIVTGLDLNLVSNDLEVQVNDDINLMKKMRSYKGIRHEQGKKVRGQRTRSNGRKGLAIGVIRKKD</sequence>